<feature type="compositionally biased region" description="Low complexity" evidence="1">
    <location>
        <begin position="120"/>
        <end position="133"/>
    </location>
</feature>
<feature type="region of interest" description="Disordered" evidence="1">
    <location>
        <begin position="120"/>
        <end position="172"/>
    </location>
</feature>
<feature type="chain" id="PRO_5045694282" evidence="3">
    <location>
        <begin position="23"/>
        <end position="302"/>
    </location>
</feature>
<dbReference type="Proteomes" id="UP001597542">
    <property type="component" value="Unassembled WGS sequence"/>
</dbReference>
<dbReference type="RefSeq" id="WP_344282611.1">
    <property type="nucleotide sequence ID" value="NZ_BAAAHV010000021.1"/>
</dbReference>
<keyword evidence="2" id="KW-1133">Transmembrane helix</keyword>
<accession>A0ABW5HTC8</accession>
<feature type="signal peptide" evidence="3">
    <location>
        <begin position="1"/>
        <end position="22"/>
    </location>
</feature>
<proteinExistence type="predicted"/>
<comment type="caution">
    <text evidence="4">The sequence shown here is derived from an EMBL/GenBank/DDBJ whole genome shotgun (WGS) entry which is preliminary data.</text>
</comment>
<keyword evidence="5" id="KW-1185">Reference proteome</keyword>
<keyword evidence="3" id="KW-0732">Signal</keyword>
<feature type="compositionally biased region" description="Gly residues" evidence="1">
    <location>
        <begin position="144"/>
        <end position="155"/>
    </location>
</feature>
<name>A0ABW5HTC8_9PSEU</name>
<organism evidence="4 5">
    <name type="scientific">Amycolatopsis albidoflavus</name>
    <dbReference type="NCBI Taxonomy" id="102226"/>
    <lineage>
        <taxon>Bacteria</taxon>
        <taxon>Bacillati</taxon>
        <taxon>Actinomycetota</taxon>
        <taxon>Actinomycetes</taxon>
        <taxon>Pseudonocardiales</taxon>
        <taxon>Pseudonocardiaceae</taxon>
        <taxon>Amycolatopsis</taxon>
    </lineage>
</organism>
<evidence type="ECO:0000256" key="1">
    <source>
        <dbReference type="SAM" id="MobiDB-lite"/>
    </source>
</evidence>
<feature type="compositionally biased region" description="Low complexity" evidence="1">
    <location>
        <begin position="156"/>
        <end position="167"/>
    </location>
</feature>
<evidence type="ECO:0000313" key="5">
    <source>
        <dbReference type="Proteomes" id="UP001597542"/>
    </source>
</evidence>
<protein>
    <submittedName>
        <fullName evidence="4">Uncharacterized protein</fullName>
    </submittedName>
</protein>
<reference evidence="5" key="1">
    <citation type="journal article" date="2019" name="Int. J. Syst. Evol. Microbiol.">
        <title>The Global Catalogue of Microorganisms (GCM) 10K type strain sequencing project: providing services to taxonomists for standard genome sequencing and annotation.</title>
        <authorList>
            <consortium name="The Broad Institute Genomics Platform"/>
            <consortium name="The Broad Institute Genome Sequencing Center for Infectious Disease"/>
            <person name="Wu L."/>
            <person name="Ma J."/>
        </authorList>
    </citation>
    <scope>NUCLEOTIDE SEQUENCE [LARGE SCALE GENOMIC DNA]</scope>
    <source>
        <strain evidence="5">CGMCC 4.7638</strain>
    </source>
</reference>
<dbReference type="EMBL" id="JBHUKQ010000007">
    <property type="protein sequence ID" value="MFD2480199.1"/>
    <property type="molecule type" value="Genomic_DNA"/>
</dbReference>
<keyword evidence="2" id="KW-0472">Membrane</keyword>
<feature type="transmembrane region" description="Helical" evidence="2">
    <location>
        <begin position="273"/>
        <end position="294"/>
    </location>
</feature>
<gene>
    <name evidence="4" type="ORF">ACFSUT_07945</name>
</gene>
<evidence type="ECO:0000256" key="2">
    <source>
        <dbReference type="SAM" id="Phobius"/>
    </source>
</evidence>
<evidence type="ECO:0000256" key="3">
    <source>
        <dbReference type="SAM" id="SignalP"/>
    </source>
</evidence>
<keyword evidence="2" id="KW-0812">Transmembrane</keyword>
<evidence type="ECO:0000313" key="4">
    <source>
        <dbReference type="EMBL" id="MFD2480199.1"/>
    </source>
</evidence>
<sequence length="302" mass="29258">MGAAAFVLAGSAALAAPGTASAGTLTATCGSTITAHPGDHVQATTPLLGLPIDLGIVGQVSGVLTGTINSVLGTLCKVTVNVVNTVVAPVPVVGAPAASAVNGAVAGGTNAVQQGVAAVGQGFSGNQPGKQNPGPNPQQPPSGSNGGNPQQGGSPGQQSQMPGSNSPVLGDFGGAGGGAAPFSAFLPNFSNLSYGYSTGYAPMRDYSGIPMAMAGLFSPSPSLRYGSQIPGYAPQYGVSNPDGTSGGDRTIQNAGNAEALPGTGGNHTNGLDWPVLVAVLALSGVSAGLVRTWVLRRMAAAG</sequence>